<feature type="transmembrane region" description="Helical" evidence="6">
    <location>
        <begin position="108"/>
        <end position="128"/>
    </location>
</feature>
<evidence type="ECO:0000256" key="1">
    <source>
        <dbReference type="ARBA" id="ARBA00004141"/>
    </source>
</evidence>
<reference evidence="8 9" key="1">
    <citation type="journal article" date="2008" name="PLoS Genet.">
        <title>Genomic islands in the pathogenic filamentous fungus Aspergillus fumigatus.</title>
        <authorList>
            <person name="Fedorova N.D."/>
            <person name="Khaldi N."/>
            <person name="Joardar V.S."/>
            <person name="Maiti R."/>
            <person name="Amedeo P."/>
            <person name="Anderson M.J."/>
            <person name="Crabtree J."/>
            <person name="Silva J.C."/>
            <person name="Badger J.H."/>
            <person name="Albarraq A."/>
            <person name="Angiuoli S."/>
            <person name="Bussey H."/>
            <person name="Bowyer P."/>
            <person name="Cotty P.J."/>
            <person name="Dyer P.S."/>
            <person name="Egan A."/>
            <person name="Galens K."/>
            <person name="Fraser-Liggett C.M."/>
            <person name="Haas B.J."/>
            <person name="Inman J.M."/>
            <person name="Kent R."/>
            <person name="Lemieux S."/>
            <person name="Malavazi I."/>
            <person name="Orvis J."/>
            <person name="Roemer T."/>
            <person name="Ronning C.M."/>
            <person name="Sundaram J.P."/>
            <person name="Sutton G."/>
            <person name="Turner G."/>
            <person name="Venter J.C."/>
            <person name="White O.R."/>
            <person name="Whitty B.R."/>
            <person name="Youngman P."/>
            <person name="Wolfe K.H."/>
            <person name="Goldman G.H."/>
            <person name="Wortman J.R."/>
            <person name="Jiang B."/>
            <person name="Denning D.W."/>
            <person name="Nierman W.C."/>
        </authorList>
    </citation>
    <scope>NUCLEOTIDE SEQUENCE [LARGE SCALE GENOMIC DNA]</scope>
    <source>
        <strain evidence="9">CBS 144.89 / FGSC A1163 / CEA10</strain>
    </source>
</reference>
<dbReference type="OrthoDB" id="5296287at2759"/>
<dbReference type="FunFam" id="1.20.1250.20:FF:000011">
    <property type="entry name" value="MFS multidrug transporter, putative"/>
    <property type="match status" value="1"/>
</dbReference>
<dbReference type="EMBL" id="DS499596">
    <property type="protein sequence ID" value="EDP53547.1"/>
    <property type="molecule type" value="Genomic_DNA"/>
</dbReference>
<feature type="transmembrane region" description="Helical" evidence="6">
    <location>
        <begin position="199"/>
        <end position="220"/>
    </location>
</feature>
<accession>B0XX06</accession>
<feature type="transmembrane region" description="Helical" evidence="6">
    <location>
        <begin position="408"/>
        <end position="431"/>
    </location>
</feature>
<dbReference type="GO" id="GO:0022857">
    <property type="term" value="F:transmembrane transporter activity"/>
    <property type="evidence" value="ECO:0007669"/>
    <property type="project" value="InterPro"/>
</dbReference>
<dbReference type="PROSITE" id="PS50850">
    <property type="entry name" value="MFS"/>
    <property type="match status" value="1"/>
</dbReference>
<organism evidence="8 9">
    <name type="scientific">Aspergillus fumigatus (strain CBS 144.89 / FGSC A1163 / CEA10)</name>
    <name type="common">Neosartorya fumigata</name>
    <dbReference type="NCBI Taxonomy" id="451804"/>
    <lineage>
        <taxon>Eukaryota</taxon>
        <taxon>Fungi</taxon>
        <taxon>Dikarya</taxon>
        <taxon>Ascomycota</taxon>
        <taxon>Pezizomycotina</taxon>
        <taxon>Eurotiomycetes</taxon>
        <taxon>Eurotiomycetidae</taxon>
        <taxon>Eurotiales</taxon>
        <taxon>Aspergillaceae</taxon>
        <taxon>Aspergillus</taxon>
        <taxon>Aspergillus subgen. Fumigati</taxon>
    </lineage>
</organism>
<feature type="transmembrane region" description="Helical" evidence="6">
    <location>
        <begin position="298"/>
        <end position="322"/>
    </location>
</feature>
<evidence type="ECO:0000313" key="9">
    <source>
        <dbReference type="Proteomes" id="UP000001699"/>
    </source>
</evidence>
<feature type="transmembrane region" description="Helical" evidence="6">
    <location>
        <begin position="342"/>
        <end position="362"/>
    </location>
</feature>
<dbReference type="HOGENOM" id="CLU_008455_1_1_1"/>
<dbReference type="Proteomes" id="UP000001699">
    <property type="component" value="Unassembled WGS sequence"/>
</dbReference>
<feature type="transmembrane region" description="Helical" evidence="6">
    <location>
        <begin position="71"/>
        <end position="88"/>
    </location>
</feature>
<keyword evidence="4 6" id="KW-1133">Transmembrane helix</keyword>
<dbReference type="Gene3D" id="1.20.1250.20">
    <property type="entry name" value="MFS general substrate transporter like domains"/>
    <property type="match status" value="1"/>
</dbReference>
<dbReference type="CDD" id="cd17323">
    <property type="entry name" value="MFS_Tpo1_MDR_like"/>
    <property type="match status" value="1"/>
</dbReference>
<gene>
    <name evidence="8" type="ORF">AFUB_047290</name>
</gene>
<name>B0XX06_ASPFC</name>
<comment type="subcellular location">
    <subcellularLocation>
        <location evidence="1">Membrane</location>
        <topology evidence="1">Multi-pass membrane protein</topology>
    </subcellularLocation>
</comment>
<evidence type="ECO:0000259" key="7">
    <source>
        <dbReference type="PROSITE" id="PS50850"/>
    </source>
</evidence>
<feature type="transmembrane region" description="Helical" evidence="6">
    <location>
        <begin position="443"/>
        <end position="464"/>
    </location>
</feature>
<dbReference type="InterPro" id="IPR020846">
    <property type="entry name" value="MFS_dom"/>
</dbReference>
<comment type="similarity">
    <text evidence="2">Belongs to the major facilitator superfamily.</text>
</comment>
<dbReference type="PANTHER" id="PTHR23502:SF68">
    <property type="entry name" value="MULTIDRUG TRANSPORTER, PUTATIVE (AFU_ORTHOLOGUE AFUA_3G01120)-RELATED"/>
    <property type="match status" value="1"/>
</dbReference>
<evidence type="ECO:0000256" key="4">
    <source>
        <dbReference type="ARBA" id="ARBA00022989"/>
    </source>
</evidence>
<sequence length="512" mass="55702">MDCRASRSTGAAAMSCEKSICPLDLEKNLVVQVENPTSGCFVTDYVTSHVVDWDGPDDFARPVNWHKKRKWLNVTSVAFLTFLTPLASSMVAPAGGLVIETFNITSESLASFVVSIYLVGFAVGPLVLGPLSEIYGRLRIYQACNAVFIVWNVACAVAPNVGSLLAFRLFAGIAGSCPLTLGAGSIADLFVPEERGAAMSIYSMGPLMGPVVGPIAGGYLAEAAGWRWIFWVISMAGGAVFAFSLVFQTETYEPVLLQRRVDQLRKEAGDMTLRSKLAPNISARDNFIRSIVRPTKMLFLSPIVAIFSVYLGIVYGYLYLLFTTITPVYQTTYQFSQGAAGLTYLGIGVGSLIGLLIFGTISDKILIYLTKQNDGVREPEFRMPPLIPGSLFVPIGLFWYGWSAEKQLHWMMPIVGTGFVGFGMLASFLPIQTYLVDAFSEHAASVTASMTVVRSLIGAFLPLAGPAMYARLGLGWGNSMLGFIALTMLPLPVVFYYYGKKIRTYPAFQVTF</sequence>
<feature type="transmembrane region" description="Helical" evidence="6">
    <location>
        <begin position="140"/>
        <end position="159"/>
    </location>
</feature>
<dbReference type="InterPro" id="IPR036259">
    <property type="entry name" value="MFS_trans_sf"/>
</dbReference>
<dbReference type="AlphaFoldDB" id="B0XX06"/>
<dbReference type="InterPro" id="IPR011701">
    <property type="entry name" value="MFS"/>
</dbReference>
<evidence type="ECO:0000313" key="8">
    <source>
        <dbReference type="EMBL" id="EDP53547.1"/>
    </source>
</evidence>
<dbReference type="Pfam" id="PF07690">
    <property type="entry name" value="MFS_1"/>
    <property type="match status" value="1"/>
</dbReference>
<dbReference type="VEuPathDB" id="FungiDB:AFUB_047290"/>
<keyword evidence="5 6" id="KW-0472">Membrane</keyword>
<feature type="transmembrane region" description="Helical" evidence="6">
    <location>
        <begin position="383"/>
        <end position="402"/>
    </location>
</feature>
<dbReference type="GO" id="GO:0016020">
    <property type="term" value="C:membrane"/>
    <property type="evidence" value="ECO:0007669"/>
    <property type="project" value="UniProtKB-SubCell"/>
</dbReference>
<protein>
    <submittedName>
        <fullName evidence="8">MFS multidrug transporter, putative</fullName>
    </submittedName>
</protein>
<evidence type="ECO:0000256" key="2">
    <source>
        <dbReference type="ARBA" id="ARBA00008335"/>
    </source>
</evidence>
<proteinExistence type="inferred from homology"/>
<feature type="transmembrane region" description="Helical" evidence="6">
    <location>
        <begin position="226"/>
        <end position="247"/>
    </location>
</feature>
<evidence type="ECO:0000256" key="6">
    <source>
        <dbReference type="SAM" id="Phobius"/>
    </source>
</evidence>
<evidence type="ECO:0000256" key="3">
    <source>
        <dbReference type="ARBA" id="ARBA00022692"/>
    </source>
</evidence>
<keyword evidence="3 6" id="KW-0812">Transmembrane</keyword>
<dbReference type="PANTHER" id="PTHR23502">
    <property type="entry name" value="MAJOR FACILITATOR SUPERFAMILY"/>
    <property type="match status" value="1"/>
</dbReference>
<evidence type="ECO:0000256" key="5">
    <source>
        <dbReference type="ARBA" id="ARBA00023136"/>
    </source>
</evidence>
<feature type="transmembrane region" description="Helical" evidence="6">
    <location>
        <begin position="165"/>
        <end position="187"/>
    </location>
</feature>
<dbReference type="PhylomeDB" id="B0XX06"/>
<keyword evidence="9" id="KW-1185">Reference proteome</keyword>
<dbReference type="SUPFAM" id="SSF103473">
    <property type="entry name" value="MFS general substrate transporter"/>
    <property type="match status" value="1"/>
</dbReference>
<feature type="domain" description="Major facilitator superfamily (MFS) profile" evidence="7">
    <location>
        <begin position="73"/>
        <end position="502"/>
    </location>
</feature>
<feature type="transmembrane region" description="Helical" evidence="6">
    <location>
        <begin position="476"/>
        <end position="498"/>
    </location>
</feature>